<gene>
    <name evidence="3" type="ORF">ABFY20_13395</name>
</gene>
<dbReference type="EMBL" id="CP162511">
    <property type="protein sequence ID" value="XDI04327.1"/>
    <property type="molecule type" value="Genomic_DNA"/>
</dbReference>
<accession>A0AB39BCT9</accession>
<dbReference type="RefSeq" id="WP_368496731.1">
    <property type="nucleotide sequence ID" value="NZ_CP162511.1"/>
</dbReference>
<name>A0AB39BCT9_9MICO</name>
<dbReference type="InterPro" id="IPR058323">
    <property type="entry name" value="DUF8010"/>
</dbReference>
<feature type="domain" description="DUF8185" evidence="2">
    <location>
        <begin position="119"/>
        <end position="227"/>
    </location>
</feature>
<sequence length="227" mass="23622">MVNSLSLIDAASLGDLKVYLGRAARVDGGAAVRLIGGMGVLAAYTASLTPKGLLDSTPTVLGLRTFALSHPEPFDVVVAIRPLLDRLAQASVMSNASEGNVEVPLPPVEGGVAWAGVSPPRGGWVATGRIDPRVLEDAAREGIAEVAAGVPADPGEHLVHRVRSEVWGRDLPVSVGETDDPTLRIPAGAAFCAVSLGFVKLDDPVSVFVSGGWSRLSMKRGHVLVRR</sequence>
<dbReference type="AlphaFoldDB" id="A0AB39BCT9"/>
<protein>
    <submittedName>
        <fullName evidence="3">Uncharacterized protein</fullName>
    </submittedName>
</protein>
<dbReference type="Pfam" id="PF26035">
    <property type="entry name" value="DUF8010"/>
    <property type="match status" value="1"/>
</dbReference>
<reference evidence="3" key="1">
    <citation type="submission" date="2024-05" db="EMBL/GenBank/DDBJ databases">
        <title>Herbiconiux sp. A18JL235.</title>
        <authorList>
            <person name="Zhang G."/>
        </authorList>
    </citation>
    <scope>NUCLEOTIDE SEQUENCE</scope>
    <source>
        <strain evidence="3">A18JL235</strain>
    </source>
</reference>
<dbReference type="InterPro" id="IPR058498">
    <property type="entry name" value="DUF8185"/>
</dbReference>
<feature type="domain" description="DUF8010" evidence="1">
    <location>
        <begin position="3"/>
        <end position="91"/>
    </location>
</feature>
<dbReference type="Pfam" id="PF26572">
    <property type="entry name" value="DUF8185"/>
    <property type="match status" value="1"/>
</dbReference>
<evidence type="ECO:0000259" key="1">
    <source>
        <dbReference type="Pfam" id="PF26035"/>
    </source>
</evidence>
<proteinExistence type="predicted"/>
<evidence type="ECO:0000259" key="2">
    <source>
        <dbReference type="Pfam" id="PF26572"/>
    </source>
</evidence>
<organism evidence="3">
    <name type="scientific">Herbiconiux sp. A18JL235</name>
    <dbReference type="NCBI Taxonomy" id="3152363"/>
    <lineage>
        <taxon>Bacteria</taxon>
        <taxon>Bacillati</taxon>
        <taxon>Actinomycetota</taxon>
        <taxon>Actinomycetes</taxon>
        <taxon>Micrococcales</taxon>
        <taxon>Microbacteriaceae</taxon>
        <taxon>Herbiconiux</taxon>
    </lineage>
</organism>
<evidence type="ECO:0000313" key="3">
    <source>
        <dbReference type="EMBL" id="XDI04327.1"/>
    </source>
</evidence>